<organism evidence="3 4">
    <name type="scientific">Flavobacterium muglaense</name>
    <dbReference type="NCBI Taxonomy" id="2764716"/>
    <lineage>
        <taxon>Bacteria</taxon>
        <taxon>Pseudomonadati</taxon>
        <taxon>Bacteroidota</taxon>
        <taxon>Flavobacteriia</taxon>
        <taxon>Flavobacteriales</taxon>
        <taxon>Flavobacteriaceae</taxon>
        <taxon>Flavobacterium</taxon>
    </lineage>
</organism>
<dbReference type="GO" id="GO:0016810">
    <property type="term" value="F:hydrolase activity, acting on carbon-nitrogen (but not peptide) bonds"/>
    <property type="evidence" value="ECO:0007669"/>
    <property type="project" value="InterPro"/>
</dbReference>
<name>A0A923SEZ5_9FLAO</name>
<proteinExistence type="predicted"/>
<keyword evidence="4" id="KW-1185">Reference proteome</keyword>
<dbReference type="RefSeq" id="WP_187017591.1">
    <property type="nucleotide sequence ID" value="NZ_JACRUK010000008.1"/>
</dbReference>
<feature type="transmembrane region" description="Helical" evidence="1">
    <location>
        <begin position="31"/>
        <end position="51"/>
    </location>
</feature>
<dbReference type="Pfam" id="PF01522">
    <property type="entry name" value="Polysacc_deac_1"/>
    <property type="match status" value="1"/>
</dbReference>
<dbReference type="Proteomes" id="UP000641454">
    <property type="component" value="Unassembled WGS sequence"/>
</dbReference>
<comment type="caution">
    <text evidence="3">The sequence shown here is derived from an EMBL/GenBank/DDBJ whole genome shotgun (WGS) entry which is preliminary data.</text>
</comment>
<accession>A0A923SEZ5</accession>
<dbReference type="PANTHER" id="PTHR10587">
    <property type="entry name" value="GLYCOSYL TRANSFERASE-RELATED"/>
    <property type="match status" value="1"/>
</dbReference>
<evidence type="ECO:0000259" key="2">
    <source>
        <dbReference type="PROSITE" id="PS51677"/>
    </source>
</evidence>
<evidence type="ECO:0000313" key="4">
    <source>
        <dbReference type="Proteomes" id="UP000641454"/>
    </source>
</evidence>
<evidence type="ECO:0000313" key="3">
    <source>
        <dbReference type="EMBL" id="MBC5843925.1"/>
    </source>
</evidence>
<dbReference type="EMBL" id="JACRUL010000008">
    <property type="protein sequence ID" value="MBC5843925.1"/>
    <property type="molecule type" value="Genomic_DNA"/>
</dbReference>
<keyword evidence="1" id="KW-0812">Transmembrane</keyword>
<dbReference type="InterPro" id="IPR002509">
    <property type="entry name" value="NODB_dom"/>
</dbReference>
<evidence type="ECO:0000256" key="1">
    <source>
        <dbReference type="SAM" id="Phobius"/>
    </source>
</evidence>
<feature type="transmembrane region" description="Helical" evidence="1">
    <location>
        <begin position="7"/>
        <end position="25"/>
    </location>
</feature>
<dbReference type="InterPro" id="IPR050248">
    <property type="entry name" value="Polysacc_deacetylase_ArnD"/>
</dbReference>
<keyword evidence="1" id="KW-0472">Membrane</keyword>
<feature type="domain" description="NodB homology" evidence="2">
    <location>
        <begin position="68"/>
        <end position="245"/>
    </location>
</feature>
<dbReference type="GO" id="GO:0005975">
    <property type="term" value="P:carbohydrate metabolic process"/>
    <property type="evidence" value="ECO:0007669"/>
    <property type="project" value="InterPro"/>
</dbReference>
<dbReference type="InterPro" id="IPR011330">
    <property type="entry name" value="Glyco_hydro/deAcase_b/a-brl"/>
</dbReference>
<gene>
    <name evidence="3" type="ORF">H8R25_05675</name>
</gene>
<reference evidence="3 4" key="1">
    <citation type="submission" date="2020-08" db="EMBL/GenBank/DDBJ databases">
        <title>Description of novel Flavobacterium F-392 isolate.</title>
        <authorList>
            <person name="Saticioglu I.B."/>
            <person name="Duman M."/>
            <person name="Altun S."/>
        </authorList>
    </citation>
    <scope>NUCLEOTIDE SEQUENCE [LARGE SCALE GENOMIC DNA]</scope>
    <source>
        <strain evidence="3 4">F-392</strain>
    </source>
</reference>
<dbReference type="PROSITE" id="PS51677">
    <property type="entry name" value="NODB"/>
    <property type="match status" value="1"/>
</dbReference>
<sequence length="258" mass="29845">MLKHKAVAIFFTTILAILAIASLFVAIEIGYAVIVIFVWFIVVLYGSTFIFSNYHVHAYCSNPLETEKKIAITFDDGPSPNTTLILEVLEKYQVKAAFFCIGQQVEKHPEIVRKLISENHIIANHSYEHSSFFDFLRRDSVIEELRKTDALIEKYLGKKPQFFRPPYGVTNPSIRRALEVTKHKVIGWNIRSLDGIIKNEKFIYKRIIKRVKPGAIILMHDTTFETVQVLEQLLLFLEKNKYEVVPIDQLLNLKAYEN</sequence>
<dbReference type="CDD" id="cd10917">
    <property type="entry name" value="CE4_NodB_like_6s_7s"/>
    <property type="match status" value="1"/>
</dbReference>
<protein>
    <submittedName>
        <fullName evidence="3">Polysaccharide deacetylase family protein</fullName>
    </submittedName>
</protein>
<dbReference type="SUPFAM" id="SSF88713">
    <property type="entry name" value="Glycoside hydrolase/deacetylase"/>
    <property type="match status" value="1"/>
</dbReference>
<dbReference type="PANTHER" id="PTHR10587:SF125">
    <property type="entry name" value="POLYSACCHARIDE DEACETYLASE YHEN-RELATED"/>
    <property type="match status" value="1"/>
</dbReference>
<dbReference type="Gene3D" id="3.20.20.370">
    <property type="entry name" value="Glycoside hydrolase/deacetylase"/>
    <property type="match status" value="1"/>
</dbReference>
<keyword evidence="1" id="KW-1133">Transmembrane helix</keyword>
<dbReference type="AlphaFoldDB" id="A0A923SEZ5"/>